<keyword evidence="1" id="KW-0472">Membrane</keyword>
<evidence type="ECO:0000313" key="2">
    <source>
        <dbReference type="EMBL" id="MCM1989851.1"/>
    </source>
</evidence>
<keyword evidence="1" id="KW-0812">Transmembrane</keyword>
<accession>A0A9J6NZZ8</accession>
<evidence type="ECO:0000313" key="3">
    <source>
        <dbReference type="Proteomes" id="UP001056429"/>
    </source>
</evidence>
<feature type="transmembrane region" description="Helical" evidence="1">
    <location>
        <begin position="12"/>
        <end position="32"/>
    </location>
</feature>
<dbReference type="RefSeq" id="WP_250858873.1">
    <property type="nucleotide sequence ID" value="NZ_JAGSOJ010000002.1"/>
</dbReference>
<keyword evidence="3" id="KW-1185">Reference proteome</keyword>
<reference evidence="2" key="2">
    <citation type="submission" date="2021-04" db="EMBL/GenBank/DDBJ databases">
        <authorList>
            <person name="Dong X."/>
        </authorList>
    </citation>
    <scope>NUCLEOTIDE SEQUENCE</scope>
    <source>
        <strain evidence="2">ZWT</strain>
    </source>
</reference>
<feature type="transmembrane region" description="Helical" evidence="1">
    <location>
        <begin position="116"/>
        <end position="133"/>
    </location>
</feature>
<feature type="transmembrane region" description="Helical" evidence="1">
    <location>
        <begin position="92"/>
        <end position="110"/>
    </location>
</feature>
<evidence type="ECO:0008006" key="4">
    <source>
        <dbReference type="Google" id="ProtNLM"/>
    </source>
</evidence>
<protein>
    <recommendedName>
        <fullName evidence="4">DUF2178 domain-containing protein</fullName>
    </recommendedName>
</protein>
<name>A0A9J6NZZ8_9CLOT</name>
<dbReference type="Proteomes" id="UP001056429">
    <property type="component" value="Unassembled WGS sequence"/>
</dbReference>
<feature type="transmembrane region" description="Helical" evidence="1">
    <location>
        <begin position="44"/>
        <end position="62"/>
    </location>
</feature>
<evidence type="ECO:0000256" key="1">
    <source>
        <dbReference type="SAM" id="Phobius"/>
    </source>
</evidence>
<dbReference type="EMBL" id="JAGSOJ010000002">
    <property type="protein sequence ID" value="MCM1989851.1"/>
    <property type="molecule type" value="Genomic_DNA"/>
</dbReference>
<comment type="caution">
    <text evidence="2">The sequence shown here is derived from an EMBL/GenBank/DDBJ whole genome shotgun (WGS) entry which is preliminary data.</text>
</comment>
<proteinExistence type="predicted"/>
<gene>
    <name evidence="2" type="ORF">KDK92_08875</name>
</gene>
<sequence length="139" mass="15727">MKSYKKLNTRNKIQSLLFALFGVCAIVSTYLFDPIGEKRLVTSIGYGATAMGIIMFLMYTFGKNNKKIKDTTIAENDEMSADIRGKAAYSSYWPTYTVLMISIIIVQYVTISVTNYILILLVVFPVIYVVNLFRVGSKY</sequence>
<organism evidence="2 3">
    <name type="scientific">Oceanirhabdus seepicola</name>
    <dbReference type="NCBI Taxonomy" id="2828781"/>
    <lineage>
        <taxon>Bacteria</taxon>
        <taxon>Bacillati</taxon>
        <taxon>Bacillota</taxon>
        <taxon>Clostridia</taxon>
        <taxon>Eubacteriales</taxon>
        <taxon>Clostridiaceae</taxon>
        <taxon>Oceanirhabdus</taxon>
    </lineage>
</organism>
<reference evidence="2" key="1">
    <citation type="journal article" date="2021" name="mSystems">
        <title>Bacteria and Archaea Synergistically Convert Glycine Betaine to Biogenic Methane in the Formosa Cold Seep of the South China Sea.</title>
        <authorList>
            <person name="Li L."/>
            <person name="Zhang W."/>
            <person name="Zhang S."/>
            <person name="Song L."/>
            <person name="Sun Q."/>
            <person name="Zhang H."/>
            <person name="Xiang H."/>
            <person name="Dong X."/>
        </authorList>
    </citation>
    <scope>NUCLEOTIDE SEQUENCE</scope>
    <source>
        <strain evidence="2">ZWT</strain>
    </source>
</reference>
<dbReference type="AlphaFoldDB" id="A0A9J6NZZ8"/>
<keyword evidence="1" id="KW-1133">Transmembrane helix</keyword>